<keyword evidence="3 8" id="KW-0779">Telomere</keyword>
<reference evidence="11" key="1">
    <citation type="submission" date="2023-07" db="EMBL/GenBank/DDBJ databases">
        <title>Black Yeasts Isolated from many extreme environments.</title>
        <authorList>
            <person name="Coleine C."/>
            <person name="Stajich J.E."/>
            <person name="Selbmann L."/>
        </authorList>
    </citation>
    <scope>NUCLEOTIDE SEQUENCE</scope>
    <source>
        <strain evidence="11">CCFEE 5485</strain>
    </source>
</reference>
<feature type="region of interest" description="Disordered" evidence="9">
    <location>
        <begin position="765"/>
        <end position="829"/>
    </location>
</feature>
<protein>
    <recommendedName>
        <fullName evidence="8">DNA-binding protein RAP1</fullName>
    </recommendedName>
</protein>
<feature type="region of interest" description="Disordered" evidence="9">
    <location>
        <begin position="295"/>
        <end position="331"/>
    </location>
</feature>
<dbReference type="PROSITE" id="PS50172">
    <property type="entry name" value="BRCT"/>
    <property type="match status" value="1"/>
</dbReference>
<evidence type="ECO:0000256" key="1">
    <source>
        <dbReference type="ARBA" id="ARBA00010467"/>
    </source>
</evidence>
<dbReference type="GO" id="GO:0031848">
    <property type="term" value="P:protection from non-homologous end joining at telomere"/>
    <property type="evidence" value="ECO:0007669"/>
    <property type="project" value="TreeGrafter"/>
</dbReference>
<dbReference type="PANTHER" id="PTHR16466:SF6">
    <property type="entry name" value="TELOMERIC REPEAT-BINDING FACTOR 2-INTERACTING PROTEIN 1"/>
    <property type="match status" value="1"/>
</dbReference>
<dbReference type="InterPro" id="IPR001357">
    <property type="entry name" value="BRCT_dom"/>
</dbReference>
<dbReference type="GO" id="GO:0070187">
    <property type="term" value="C:shelterin complex"/>
    <property type="evidence" value="ECO:0007669"/>
    <property type="project" value="TreeGrafter"/>
</dbReference>
<keyword evidence="2 8" id="KW-0158">Chromosome</keyword>
<feature type="compositionally biased region" description="Basic and acidic residues" evidence="9">
    <location>
        <begin position="706"/>
        <end position="723"/>
    </location>
</feature>
<dbReference type="Proteomes" id="UP001274830">
    <property type="component" value="Unassembled WGS sequence"/>
</dbReference>
<dbReference type="InterPro" id="IPR021661">
    <property type="entry name" value="Rap1_C"/>
</dbReference>
<evidence type="ECO:0000256" key="3">
    <source>
        <dbReference type="ARBA" id="ARBA00022895"/>
    </source>
</evidence>
<feature type="region of interest" description="Disordered" evidence="9">
    <location>
        <begin position="463"/>
        <end position="491"/>
    </location>
</feature>
<sequence>MALLVMSQANGESSTVGSLFNGLAFFVLQKVPSRTHYVDLLKANGGRVVKTEGQADHVIADQLRKDAPAGSISYEYITTAIRTGELPDPADHPAGPPLGALREVGSIAIPGKTTRTPFTAEDDKVLWQWVERLRQEGGSVKGNEIYKQLEVRNSRHTYQAWRDRYIKKLMNTPPAGVQVTVAANAPPSPPAASDGEADVEDHREKKEPVNDGTIEAGATRDVMTDENGAKFTAEDFDNLMLNAGDIMKVDADRGDEAWAAWALTFTSHPADTWRVYWEENVLPIYLERRDVRRRKRNLSTEERASPSKRTRSSTTSKSAQIDDGDSTEIIGPHSMMSNLLIEQSTPKALSSSRTFEILSDVVDLEARAAVEPPFEASETNRAAEEQLRKDMSLPHPIDDEAIAIDQQARPVPESDGDGNIAKDEADTTISHYLIEDGEVEDGLPGEDVLDDEFFGNALTEANLATQEGQSRPQQPVRGIDIPADDPSKDQGSYADYLRNLIGSVPGQGAAFDVQAQAPRMQFPLLSDAALDDTMYTHNDGNLFSDLPMSSQQEVDDAFEVNLDWPSSPQQVQKTPMASQTQDRPLQTGVHYRELPNGREDEADDDMFSAQPPELQVEYPPLPVTTTVDERQMQEEAFGVQRVPANATMVVEGLEVSNDVVIFDDGEENDEYFDLTLPEPEGGFGFSPSPIRASAGQEGEQSAMHVQSEHDNVELAKPHPDQRETVSSAEDPSSSFEDSSPESSSQPHSNKTGKRALETQDILNAETQQPDLEVPLPPDSDDDEDEADAGNYRLSSKPLRSTAPAPVRTQQARDYRQMQPSTRAPTHPYLVSRSTANRKALKQQAPPQALESQAFTEPLHLDTYIQTACLHYKVDEATVITALKATNMRPDPAELVMLELKAGRGLPKDVPGVWSEAEDVVIEGGDARRMNVVAAKHSWEEVQARLEFLNEWRVG</sequence>
<name>A0AAE0WLN1_9PEZI</name>
<keyword evidence="6" id="KW-0804">Transcription</keyword>
<feature type="compositionally biased region" description="Polar residues" evidence="9">
    <location>
        <begin position="463"/>
        <end position="473"/>
    </location>
</feature>
<feature type="compositionally biased region" description="Low complexity" evidence="9">
    <location>
        <begin position="726"/>
        <end position="748"/>
    </location>
</feature>
<dbReference type="InterPro" id="IPR039595">
    <property type="entry name" value="TE2IP/Rap1"/>
</dbReference>
<comment type="function">
    <text evidence="8">Involved in the regulation of telomere length, clustering and has a specific role in telomere position effect (TPE).</text>
</comment>
<organism evidence="11 12">
    <name type="scientific">Recurvomyces mirabilis</name>
    <dbReference type="NCBI Taxonomy" id="574656"/>
    <lineage>
        <taxon>Eukaryota</taxon>
        <taxon>Fungi</taxon>
        <taxon>Dikarya</taxon>
        <taxon>Ascomycota</taxon>
        <taxon>Pezizomycotina</taxon>
        <taxon>Dothideomycetes</taxon>
        <taxon>Dothideomycetidae</taxon>
        <taxon>Mycosphaerellales</taxon>
        <taxon>Teratosphaeriaceae</taxon>
        <taxon>Recurvomyces</taxon>
    </lineage>
</organism>
<dbReference type="GO" id="GO:0010833">
    <property type="term" value="P:telomere maintenance via telomere lengthening"/>
    <property type="evidence" value="ECO:0007669"/>
    <property type="project" value="UniProtKB-UniRule"/>
</dbReference>
<dbReference type="AlphaFoldDB" id="A0AAE0WLN1"/>
<proteinExistence type="inferred from homology"/>
<dbReference type="InterPro" id="IPR009057">
    <property type="entry name" value="Homeodomain-like_sf"/>
</dbReference>
<feature type="region of interest" description="Disordered" evidence="9">
    <location>
        <begin position="671"/>
        <end position="753"/>
    </location>
</feature>
<evidence type="ECO:0000256" key="7">
    <source>
        <dbReference type="ARBA" id="ARBA00023242"/>
    </source>
</evidence>
<dbReference type="CDD" id="cd11655">
    <property type="entry name" value="rap1_myb-like"/>
    <property type="match status" value="1"/>
</dbReference>
<dbReference type="InterPro" id="IPR015010">
    <property type="entry name" value="TERF2IP_Myb"/>
</dbReference>
<evidence type="ECO:0000256" key="6">
    <source>
        <dbReference type="ARBA" id="ARBA00023163"/>
    </source>
</evidence>
<comment type="caution">
    <text evidence="11">The sequence shown here is derived from an EMBL/GenBank/DDBJ whole genome shotgun (WGS) entry which is preliminary data.</text>
</comment>
<keyword evidence="4" id="KW-0805">Transcription regulation</keyword>
<comment type="similarity">
    <text evidence="1 8">Belongs to the RAP1 family.</text>
</comment>
<comment type="subcellular location">
    <subcellularLocation>
        <location evidence="8">Nucleus</location>
    </subcellularLocation>
    <subcellularLocation>
        <location evidence="8">Chromosome</location>
        <location evidence="8">Telomere</location>
    </subcellularLocation>
</comment>
<dbReference type="Pfam" id="PF16589">
    <property type="entry name" value="BRCT_2"/>
    <property type="match status" value="1"/>
</dbReference>
<keyword evidence="5" id="KW-0010">Activator</keyword>
<feature type="compositionally biased region" description="Polar residues" evidence="9">
    <location>
        <begin position="566"/>
        <end position="584"/>
    </location>
</feature>
<evidence type="ECO:0000256" key="2">
    <source>
        <dbReference type="ARBA" id="ARBA00022454"/>
    </source>
</evidence>
<dbReference type="Gene3D" id="1.10.10.60">
    <property type="entry name" value="Homeodomain-like"/>
    <property type="match status" value="1"/>
</dbReference>
<feature type="region of interest" description="Disordered" evidence="9">
    <location>
        <begin position="566"/>
        <end position="587"/>
    </location>
</feature>
<keyword evidence="12" id="KW-1185">Reference proteome</keyword>
<dbReference type="InterPro" id="IPR038104">
    <property type="entry name" value="Rap1_C_sf"/>
</dbReference>
<evidence type="ECO:0000256" key="4">
    <source>
        <dbReference type="ARBA" id="ARBA00023015"/>
    </source>
</evidence>
<feature type="compositionally biased region" description="Acidic residues" evidence="9">
    <location>
        <begin position="778"/>
        <end position="787"/>
    </location>
</feature>
<feature type="region of interest" description="Disordered" evidence="9">
    <location>
        <begin position="184"/>
        <end position="207"/>
    </location>
</feature>
<evidence type="ECO:0000256" key="9">
    <source>
        <dbReference type="SAM" id="MobiDB-lite"/>
    </source>
</evidence>
<keyword evidence="7 8" id="KW-0539">Nucleus</keyword>
<gene>
    <name evidence="11" type="ORF">LTR78_006178</name>
</gene>
<accession>A0AAE0WLN1</accession>
<dbReference type="Pfam" id="PF08914">
    <property type="entry name" value="Myb_Rap1"/>
    <property type="match status" value="1"/>
</dbReference>
<dbReference type="PANTHER" id="PTHR16466">
    <property type="entry name" value="TELOMERE REPEAT-BINDING FACTOR 2-INTERACTING PROTEIN 1"/>
    <property type="match status" value="1"/>
</dbReference>
<dbReference type="EMBL" id="JAUTXT010000022">
    <property type="protein sequence ID" value="KAK3673976.1"/>
    <property type="molecule type" value="Genomic_DNA"/>
</dbReference>
<evidence type="ECO:0000313" key="11">
    <source>
        <dbReference type="EMBL" id="KAK3673976.1"/>
    </source>
</evidence>
<evidence type="ECO:0000256" key="8">
    <source>
        <dbReference type="RuleBase" id="RU367107"/>
    </source>
</evidence>
<dbReference type="GO" id="GO:0042162">
    <property type="term" value="F:telomeric DNA binding"/>
    <property type="evidence" value="ECO:0007669"/>
    <property type="project" value="TreeGrafter"/>
</dbReference>
<feature type="domain" description="BRCT" evidence="10">
    <location>
        <begin position="15"/>
        <end position="94"/>
    </location>
</feature>
<evidence type="ECO:0000313" key="12">
    <source>
        <dbReference type="Proteomes" id="UP001274830"/>
    </source>
</evidence>
<dbReference type="SUPFAM" id="SSF46689">
    <property type="entry name" value="Homeodomain-like"/>
    <property type="match status" value="1"/>
</dbReference>
<dbReference type="Gene3D" id="1.10.10.2170">
    <property type="match status" value="1"/>
</dbReference>
<evidence type="ECO:0000259" key="10">
    <source>
        <dbReference type="PROSITE" id="PS50172"/>
    </source>
</evidence>
<comment type="subunit">
    <text evidence="8">Homodimer.</text>
</comment>
<evidence type="ECO:0000256" key="5">
    <source>
        <dbReference type="ARBA" id="ARBA00023159"/>
    </source>
</evidence>
<dbReference type="Pfam" id="PF11626">
    <property type="entry name" value="Rap1_C"/>
    <property type="match status" value="1"/>
</dbReference>